<proteinExistence type="predicted"/>
<dbReference type="SUPFAM" id="SSF56601">
    <property type="entry name" value="beta-lactamase/transpeptidase-like"/>
    <property type="match status" value="1"/>
</dbReference>
<dbReference type="GO" id="GO:0006508">
    <property type="term" value="P:proteolysis"/>
    <property type="evidence" value="ECO:0007669"/>
    <property type="project" value="InterPro"/>
</dbReference>
<dbReference type="GO" id="GO:0009002">
    <property type="term" value="F:serine-type D-Ala-D-Ala carboxypeptidase activity"/>
    <property type="evidence" value="ECO:0007669"/>
    <property type="project" value="InterPro"/>
</dbReference>
<dbReference type="AlphaFoldDB" id="A0A3E4M2Q2"/>
<reference evidence="3 4" key="1">
    <citation type="submission" date="2018-08" db="EMBL/GenBank/DDBJ databases">
        <title>A genome reference for cultivated species of the human gut microbiota.</title>
        <authorList>
            <person name="Zou Y."/>
            <person name="Xue W."/>
            <person name="Luo G."/>
        </authorList>
    </citation>
    <scope>NUCLEOTIDE SEQUENCE [LARGE SCALE GENOMIC DNA]</scope>
    <source>
        <strain evidence="3 4">TF11-15AC</strain>
    </source>
</reference>
<keyword evidence="1" id="KW-0472">Membrane</keyword>
<evidence type="ECO:0000313" key="3">
    <source>
        <dbReference type="EMBL" id="RGK43916.1"/>
    </source>
</evidence>
<dbReference type="RefSeq" id="WP_117685633.1">
    <property type="nucleotide sequence ID" value="NZ_QSQP01000005.1"/>
</dbReference>
<dbReference type="Gene3D" id="3.40.710.10">
    <property type="entry name" value="DD-peptidase/beta-lactamase superfamily"/>
    <property type="match status" value="1"/>
</dbReference>
<keyword evidence="3" id="KW-0121">Carboxypeptidase</keyword>
<name>A0A3E4M2Q2_9FIRM</name>
<evidence type="ECO:0000313" key="4">
    <source>
        <dbReference type="Proteomes" id="UP000261052"/>
    </source>
</evidence>
<dbReference type="InterPro" id="IPR012338">
    <property type="entry name" value="Beta-lactam/transpept-like"/>
</dbReference>
<dbReference type="EMBL" id="QSQP01000005">
    <property type="protein sequence ID" value="RGK43916.1"/>
    <property type="molecule type" value="Genomic_DNA"/>
</dbReference>
<sequence length="317" mass="36273">MKRTYKKKKNKIHYILLVLVFMIIVGGWWVLQPENFREQKNFINSQIFKKEFEEEFYNGKALILVDCSNDEVFISKKEDSQQRPASLAKLFVIEYAASLTNLNDIVEVNHEALLKTKKGSSVANIEPKEYYINNLFAAMLVPSGNDAAYAVADYCGGLLATGKSTTEERIELFMDNLNEYLHKEGYKDTLLYDPSGFDMSALTTTKDLKVVTEHLLKNEWFRDIVCQSSYTATLPDGSTQTWKNTNVFLDPTSEYYNENVKGIKTGSLGDDYNLVVLYQKDGKEFLICSLGSESDSSRYDDVTYILKTIDESDYLFQ</sequence>
<organism evidence="3 4">
    <name type="scientific">Agathobacter rectalis</name>
    <dbReference type="NCBI Taxonomy" id="39491"/>
    <lineage>
        <taxon>Bacteria</taxon>
        <taxon>Bacillati</taxon>
        <taxon>Bacillota</taxon>
        <taxon>Clostridia</taxon>
        <taxon>Lachnospirales</taxon>
        <taxon>Lachnospiraceae</taxon>
        <taxon>Agathobacter</taxon>
    </lineage>
</organism>
<keyword evidence="3" id="KW-0378">Hydrolase</keyword>
<keyword evidence="1" id="KW-0812">Transmembrane</keyword>
<feature type="transmembrane region" description="Helical" evidence="1">
    <location>
        <begin position="12"/>
        <end position="31"/>
    </location>
</feature>
<evidence type="ECO:0000259" key="2">
    <source>
        <dbReference type="Pfam" id="PF00768"/>
    </source>
</evidence>
<dbReference type="InterPro" id="IPR001967">
    <property type="entry name" value="Peptidase_S11_N"/>
</dbReference>
<comment type="caution">
    <text evidence="3">The sequence shown here is derived from an EMBL/GenBank/DDBJ whole genome shotgun (WGS) entry which is preliminary data.</text>
</comment>
<accession>A0A3E4M2Q2</accession>
<dbReference type="Pfam" id="PF00768">
    <property type="entry name" value="Peptidase_S11"/>
    <property type="match status" value="1"/>
</dbReference>
<protein>
    <submittedName>
        <fullName evidence="3">D-alanyl-D-alanine carboxypeptidase</fullName>
    </submittedName>
</protein>
<feature type="domain" description="Peptidase S11 D-alanyl-D-alanine carboxypeptidase A N-terminal" evidence="2">
    <location>
        <begin position="58"/>
        <end position="276"/>
    </location>
</feature>
<evidence type="ECO:0000256" key="1">
    <source>
        <dbReference type="SAM" id="Phobius"/>
    </source>
</evidence>
<keyword evidence="1" id="KW-1133">Transmembrane helix</keyword>
<dbReference type="Proteomes" id="UP000261052">
    <property type="component" value="Unassembled WGS sequence"/>
</dbReference>
<keyword evidence="3" id="KW-0645">Protease</keyword>
<gene>
    <name evidence="3" type="ORF">DXD13_05785</name>
</gene>